<proteinExistence type="predicted"/>
<gene>
    <name evidence="1" type="ordered locus">Pnap_4440</name>
</gene>
<protein>
    <submittedName>
        <fullName evidence="1">Uncharacterized protein</fullName>
    </submittedName>
</protein>
<geneLocation type="plasmid" evidence="1 2">
    <name>pPNAP02</name>
</geneLocation>
<accession>A1VVN9</accession>
<keyword evidence="1" id="KW-0614">Plasmid</keyword>
<reference evidence="2" key="1">
    <citation type="journal article" date="2009" name="Environ. Microbiol.">
        <title>The genome of Polaromonas naphthalenivorans strain CJ2, isolated from coal tar-contaminated sediment, reveals physiological and metabolic versatility and evolution through extensive horizontal gene transfer.</title>
        <authorList>
            <person name="Yagi J.M."/>
            <person name="Sims D."/>
            <person name="Brettin T."/>
            <person name="Bruce D."/>
            <person name="Madsen E.L."/>
        </authorList>
    </citation>
    <scope>NUCLEOTIDE SEQUENCE [LARGE SCALE GENOMIC DNA]</scope>
    <source>
        <strain evidence="2">CJ2</strain>
        <plasmid evidence="2">Plasmid pPNAP02</plasmid>
    </source>
</reference>
<evidence type="ECO:0000313" key="1">
    <source>
        <dbReference type="EMBL" id="ABM39717.1"/>
    </source>
</evidence>
<dbReference type="Proteomes" id="UP000000644">
    <property type="component" value="Plasmid pPNAP02"/>
</dbReference>
<dbReference type="OrthoDB" id="9174859at2"/>
<dbReference type="KEGG" id="pna:Pnap_4440"/>
<dbReference type="RefSeq" id="WP_011798248.1">
    <property type="nucleotide sequence ID" value="NC_008758.1"/>
</dbReference>
<dbReference type="AlphaFoldDB" id="A1VVN9"/>
<dbReference type="EMBL" id="CP000531">
    <property type="protein sequence ID" value="ABM39717.1"/>
    <property type="molecule type" value="Genomic_DNA"/>
</dbReference>
<dbReference type="HOGENOM" id="CLU_2603031_0_0_4"/>
<name>A1VVN9_POLNA</name>
<organism evidence="1 2">
    <name type="scientific">Polaromonas naphthalenivorans (strain CJ2)</name>
    <dbReference type="NCBI Taxonomy" id="365044"/>
    <lineage>
        <taxon>Bacteria</taxon>
        <taxon>Pseudomonadati</taxon>
        <taxon>Pseudomonadota</taxon>
        <taxon>Betaproteobacteria</taxon>
        <taxon>Burkholderiales</taxon>
        <taxon>Comamonadaceae</taxon>
        <taxon>Polaromonas</taxon>
    </lineage>
</organism>
<evidence type="ECO:0000313" key="2">
    <source>
        <dbReference type="Proteomes" id="UP000000644"/>
    </source>
</evidence>
<keyword evidence="2" id="KW-1185">Reference proteome</keyword>
<sequence length="79" mass="8178">MLLIVVTFLAGATWGPQVSMQAMPNPVACMAAMNAVAQTIGASAKSNLNTELLIQNDGTKGLKITSGVNQRIMASLACK</sequence>